<dbReference type="FunCoup" id="A0A1S3IBT9">
    <property type="interactions" value="454"/>
</dbReference>
<evidence type="ECO:0000256" key="1">
    <source>
        <dbReference type="ARBA" id="ARBA00004613"/>
    </source>
</evidence>
<dbReference type="InterPro" id="IPR019345">
    <property type="entry name" value="ARMET_C"/>
</dbReference>
<dbReference type="KEGG" id="lak:106162558"/>
<reference evidence="11" key="1">
    <citation type="submission" date="2025-08" db="UniProtKB">
        <authorList>
            <consortium name="RefSeq"/>
        </authorList>
    </citation>
    <scope>IDENTIFICATION</scope>
    <source>
        <tissue evidence="11">Gonads</tissue>
    </source>
</reference>
<name>A0A1S3IBT9_LINAN</name>
<feature type="domain" description="ARMET N-terminal" evidence="9">
    <location>
        <begin position="2"/>
        <end position="92"/>
    </location>
</feature>
<dbReference type="GO" id="GO:0031175">
    <property type="term" value="P:neuron projection development"/>
    <property type="evidence" value="ECO:0007669"/>
    <property type="project" value="TreeGrafter"/>
</dbReference>
<dbReference type="FunFam" id="1.10.720.30:FF:000003">
    <property type="entry name" value="Mesencephalic astrocyte-derived neurotrophic factor"/>
    <property type="match status" value="1"/>
</dbReference>
<evidence type="ECO:0000259" key="8">
    <source>
        <dbReference type="Pfam" id="PF10208"/>
    </source>
</evidence>
<proteinExistence type="inferred from homology"/>
<dbReference type="Proteomes" id="UP000085678">
    <property type="component" value="Unplaced"/>
</dbReference>
<dbReference type="InterPro" id="IPR045333">
    <property type="entry name" value="ARMET-like"/>
</dbReference>
<dbReference type="GO" id="GO:0005615">
    <property type="term" value="C:extracellular space"/>
    <property type="evidence" value="ECO:0007669"/>
    <property type="project" value="TreeGrafter"/>
</dbReference>
<keyword evidence="4" id="KW-0964">Secreted</keyword>
<accession>A0A1S3IBT9</accession>
<comment type="similarity">
    <text evidence="2">Belongs to the ARMET family.</text>
</comment>
<dbReference type="PANTHER" id="PTHR12990">
    <property type="entry name" value="ARMET-LIKE PROTEIN"/>
    <property type="match status" value="1"/>
</dbReference>
<evidence type="ECO:0000256" key="2">
    <source>
        <dbReference type="ARBA" id="ARBA00005617"/>
    </source>
</evidence>
<dbReference type="STRING" id="7574.A0A1S3IBT9"/>
<sequence length="152" mass="17446">MVCIKFLTKFMNTLEGEEKTVENIEKKFRKFCKSAKNKDERLCYYIGALETSATGILGEMSKPMSWGVPADKVCEKLNRKDSQICELRYPKVVDLATVNLKKLKVKDLKNILNNWGEECKGCAEKSDFIRKIEELMPEHAPEAHAARTKEEL</sequence>
<evidence type="ECO:0000259" key="9">
    <source>
        <dbReference type="Pfam" id="PF20145"/>
    </source>
</evidence>
<evidence type="ECO:0000256" key="6">
    <source>
        <dbReference type="ARBA" id="ARBA00023157"/>
    </source>
</evidence>
<organism evidence="10 11">
    <name type="scientific">Lingula anatina</name>
    <name type="common">Brachiopod</name>
    <name type="synonym">Lingula unguis</name>
    <dbReference type="NCBI Taxonomy" id="7574"/>
    <lineage>
        <taxon>Eukaryota</taxon>
        <taxon>Metazoa</taxon>
        <taxon>Spiralia</taxon>
        <taxon>Lophotrochozoa</taxon>
        <taxon>Brachiopoda</taxon>
        <taxon>Linguliformea</taxon>
        <taxon>Lingulata</taxon>
        <taxon>Lingulida</taxon>
        <taxon>Linguloidea</taxon>
        <taxon>Lingulidae</taxon>
        <taxon>Lingula</taxon>
    </lineage>
</organism>
<evidence type="ECO:0000256" key="7">
    <source>
        <dbReference type="ARBA" id="ARBA00032923"/>
    </source>
</evidence>
<dbReference type="SUPFAM" id="SSF68906">
    <property type="entry name" value="SAP domain"/>
    <property type="match status" value="1"/>
</dbReference>
<dbReference type="RefSeq" id="XP_013395326.1">
    <property type="nucleotide sequence ID" value="XM_013539872.1"/>
</dbReference>
<dbReference type="Gene3D" id="1.10.720.30">
    <property type="entry name" value="SAP domain"/>
    <property type="match status" value="1"/>
</dbReference>
<dbReference type="OrthoDB" id="5597848at2759"/>
<feature type="domain" description="ARMET C-terminal" evidence="8">
    <location>
        <begin position="97"/>
        <end position="139"/>
    </location>
</feature>
<dbReference type="GeneID" id="106162558"/>
<dbReference type="Pfam" id="PF10208">
    <property type="entry name" value="ARMET_C"/>
    <property type="match status" value="1"/>
</dbReference>
<keyword evidence="10" id="KW-1185">Reference proteome</keyword>
<dbReference type="GO" id="GO:0005783">
    <property type="term" value="C:endoplasmic reticulum"/>
    <property type="evidence" value="ECO:0007669"/>
    <property type="project" value="TreeGrafter"/>
</dbReference>
<dbReference type="InParanoid" id="A0A1S3IBT9"/>
<dbReference type="Gene3D" id="1.10.225.10">
    <property type="entry name" value="Saposin-like"/>
    <property type="match status" value="1"/>
</dbReference>
<keyword evidence="5" id="KW-0732">Signal</keyword>
<protein>
    <recommendedName>
        <fullName evidence="3">Mesencephalic astrocyte-derived neurotrophic factor homolog</fullName>
    </recommendedName>
    <alternativeName>
        <fullName evidence="7">MANF/CDNF-like protein</fullName>
    </alternativeName>
</protein>
<dbReference type="PANTHER" id="PTHR12990:SF5">
    <property type="entry name" value="MESENCEPHALIC ASTROCYTE-DERIVED NEUROTROPHIC FACTOR HOMOLOG"/>
    <property type="match status" value="1"/>
</dbReference>
<evidence type="ECO:0000313" key="10">
    <source>
        <dbReference type="Proteomes" id="UP000085678"/>
    </source>
</evidence>
<dbReference type="InterPro" id="IPR036361">
    <property type="entry name" value="SAP_dom_sf"/>
</dbReference>
<dbReference type="Pfam" id="PF20145">
    <property type="entry name" value="ARMET_N"/>
    <property type="match status" value="1"/>
</dbReference>
<keyword evidence="6" id="KW-1015">Disulfide bond</keyword>
<gene>
    <name evidence="11" type="primary">LOC106162558</name>
</gene>
<evidence type="ECO:0000313" key="11">
    <source>
        <dbReference type="RefSeq" id="XP_013395326.1"/>
    </source>
</evidence>
<evidence type="ECO:0000256" key="4">
    <source>
        <dbReference type="ARBA" id="ARBA00022525"/>
    </source>
</evidence>
<dbReference type="GO" id="GO:0071542">
    <property type="term" value="P:dopaminergic neuron differentiation"/>
    <property type="evidence" value="ECO:0007669"/>
    <property type="project" value="TreeGrafter"/>
</dbReference>
<dbReference type="AlphaFoldDB" id="A0A1S3IBT9"/>
<dbReference type="InterPro" id="IPR045332">
    <property type="entry name" value="ARMET_N"/>
</dbReference>
<evidence type="ECO:0000256" key="3">
    <source>
        <dbReference type="ARBA" id="ARBA00014267"/>
    </source>
</evidence>
<evidence type="ECO:0000256" key="5">
    <source>
        <dbReference type="ARBA" id="ARBA00022729"/>
    </source>
</evidence>
<dbReference type="FunFam" id="1.10.225.10:FF:000003">
    <property type="entry name" value="Mesencephalic astrocyte-derived neurotrophic factor"/>
    <property type="match status" value="1"/>
</dbReference>
<comment type="subcellular location">
    <subcellularLocation>
        <location evidence="1">Secreted</location>
    </subcellularLocation>
</comment>